<dbReference type="SUPFAM" id="SSF53254">
    <property type="entry name" value="Phosphoglycerate mutase-like"/>
    <property type="match status" value="1"/>
</dbReference>
<evidence type="ECO:0000313" key="5">
    <source>
        <dbReference type="Proteomes" id="UP000005237"/>
    </source>
</evidence>
<protein>
    <submittedName>
        <fullName evidence="4">KH_dom_type_1 domain-containing protein</fullName>
    </submittedName>
</protein>
<keyword evidence="2" id="KW-1133">Transmembrane helix</keyword>
<keyword evidence="2" id="KW-0812">Transmembrane</keyword>
<sequence>MQPTVKKNATTMGYYGIELPGIEPPKLEMYRHRTARENRRIISLYTLVLFRAVLFRSSSIPSEFYIKLMKPTLLLILTVSITQSAHILPKKSVAIDKNSVLVLFGTRHGNRHPEVFLQENPRSWGQEGNTELTSFGKRQGLGLGKELRSFVGDLISRNYNSSQVKYYSSSANRCQMTLQTVTAALHDPEQWGDWDKKWYDHWSPVPYAIDDPLLRMYAVKECKGNDKVWAPIDQDSLPSLKKLKTENSAELKYFADNTKWNMGNLGKAADLADNLIEIDLFKAEYPAWVKAPKLKGYTVEKLKAKILEFAEVHQNACAEYGPCGNLMAGYWLQDIIDKLVTANSGKGPRVVGYASHTEITLSVMKLMGYKKDELTTSAGFVVEFKRLPKPSVRLLNHDPNPIDDHVIYPAELAPKLKKEADKDGFVPLEAFFSFAKPYVPPHLIKKSKKHFHTLPYGMAVIIGCNGSVWVTTALPETTLEEDGSHVHEFQIVPLDARLAMVRVAACIRLLRDYSISLYLNSLTTCYEMSQPYEVKELAEQETSSRLAYLIAARLLQEAQQQN</sequence>
<evidence type="ECO:0000256" key="2">
    <source>
        <dbReference type="SAM" id="Phobius"/>
    </source>
</evidence>
<dbReference type="Gene3D" id="3.40.50.1240">
    <property type="entry name" value="Phosphoglycerate mutase-like"/>
    <property type="match status" value="1"/>
</dbReference>
<accession>A0A8R1HLK7</accession>
<dbReference type="GO" id="GO:0016791">
    <property type="term" value="F:phosphatase activity"/>
    <property type="evidence" value="ECO:0007669"/>
    <property type="project" value="TreeGrafter"/>
</dbReference>
<reference evidence="5" key="1">
    <citation type="submission" date="2010-08" db="EMBL/GenBank/DDBJ databases">
        <authorList>
            <consortium name="Caenorhabditis japonica Sequencing Consortium"/>
            <person name="Wilson R.K."/>
        </authorList>
    </citation>
    <scope>NUCLEOTIDE SEQUENCE [LARGE SCALE GENOMIC DNA]</scope>
    <source>
        <strain evidence="5">DF5081</strain>
    </source>
</reference>
<dbReference type="PANTHER" id="PTHR11567">
    <property type="entry name" value="ACID PHOSPHATASE-RELATED"/>
    <property type="match status" value="1"/>
</dbReference>
<dbReference type="PANTHER" id="PTHR11567:SF28">
    <property type="entry name" value="HISTIDINE PHOSPHATASE FAMILY PROTEIN"/>
    <property type="match status" value="1"/>
</dbReference>
<dbReference type="SUPFAM" id="SSF54791">
    <property type="entry name" value="Eukaryotic type KH-domain (KH-domain type I)"/>
    <property type="match status" value="1"/>
</dbReference>
<name>A0A8R1HLK7_CAEJA</name>
<dbReference type="CDD" id="cd22525">
    <property type="entry name" value="KH-I_Rrp4_eukar"/>
    <property type="match status" value="1"/>
</dbReference>
<organism evidence="4 5">
    <name type="scientific">Caenorhabditis japonica</name>
    <dbReference type="NCBI Taxonomy" id="281687"/>
    <lineage>
        <taxon>Eukaryota</taxon>
        <taxon>Metazoa</taxon>
        <taxon>Ecdysozoa</taxon>
        <taxon>Nematoda</taxon>
        <taxon>Chromadorea</taxon>
        <taxon>Rhabditida</taxon>
        <taxon>Rhabditina</taxon>
        <taxon>Rhabditomorpha</taxon>
        <taxon>Rhabditoidea</taxon>
        <taxon>Rhabditidae</taxon>
        <taxon>Peloderinae</taxon>
        <taxon>Caenorhabditis</taxon>
    </lineage>
</organism>
<feature type="domain" description="K Homology" evidence="3">
    <location>
        <begin position="439"/>
        <end position="473"/>
    </location>
</feature>
<dbReference type="InterPro" id="IPR004088">
    <property type="entry name" value="KH_dom_type_1"/>
</dbReference>
<dbReference type="AlphaFoldDB" id="A0A8R1HLK7"/>
<evidence type="ECO:0000259" key="3">
    <source>
        <dbReference type="Pfam" id="PF15985"/>
    </source>
</evidence>
<feature type="transmembrane region" description="Helical" evidence="2">
    <location>
        <begin position="41"/>
        <end position="58"/>
    </location>
</feature>
<comment type="similarity">
    <text evidence="1">Belongs to the histidine acid phosphatase family.</text>
</comment>
<evidence type="ECO:0000313" key="4">
    <source>
        <dbReference type="EnsemblMetazoa" id="CJA05281b.1"/>
    </source>
</evidence>
<proteinExistence type="inferred from homology"/>
<dbReference type="InterPro" id="IPR029033">
    <property type="entry name" value="His_PPase_superfam"/>
</dbReference>
<keyword evidence="5" id="KW-1185">Reference proteome</keyword>
<evidence type="ECO:0000256" key="1">
    <source>
        <dbReference type="ARBA" id="ARBA00005375"/>
    </source>
</evidence>
<dbReference type="Pfam" id="PF15985">
    <property type="entry name" value="KH_6"/>
    <property type="match status" value="1"/>
</dbReference>
<dbReference type="GO" id="GO:0003723">
    <property type="term" value="F:RNA binding"/>
    <property type="evidence" value="ECO:0007669"/>
    <property type="project" value="InterPro"/>
</dbReference>
<dbReference type="InterPro" id="IPR036612">
    <property type="entry name" value="KH_dom_type_1_sf"/>
</dbReference>
<dbReference type="Proteomes" id="UP000005237">
    <property type="component" value="Unassembled WGS sequence"/>
</dbReference>
<reference evidence="4" key="2">
    <citation type="submission" date="2022-06" db="UniProtKB">
        <authorList>
            <consortium name="EnsemblMetazoa"/>
        </authorList>
    </citation>
    <scope>IDENTIFICATION</scope>
    <source>
        <strain evidence="4">DF5081</strain>
    </source>
</reference>
<dbReference type="Pfam" id="PF00328">
    <property type="entry name" value="His_Phos_2"/>
    <property type="match status" value="1"/>
</dbReference>
<dbReference type="InterPro" id="IPR000560">
    <property type="entry name" value="His_Pase_clade-2"/>
</dbReference>
<keyword evidence="2" id="KW-0472">Membrane</keyword>
<dbReference type="EnsemblMetazoa" id="CJA05281b.1">
    <property type="protein sequence ID" value="CJA05281b.1"/>
    <property type="gene ID" value="WBGene00124485"/>
</dbReference>
<dbReference type="InterPro" id="IPR050645">
    <property type="entry name" value="Histidine_acid_phosphatase"/>
</dbReference>